<keyword evidence="1" id="KW-1185">Reference proteome</keyword>
<protein>
    <submittedName>
        <fullName evidence="2">Uncharacterized protein</fullName>
    </submittedName>
</protein>
<sequence length="149" mass="15910">MFAVGSRIQMHAKRRQSVAAGGGALRKKALHRQVLLVKRGLHLSNSVPLDNPKSAVVGNGTIMNKQLQQQQGSLDLPSIVLHLTGRDSLSNSVATPPPTDGMGSPFRGRRRAVDISAHKACALLMARMKEQRGADGAIMSSQRTAPTTL</sequence>
<dbReference type="WBParaSite" id="GPLIN_001013100">
    <property type="protein sequence ID" value="GPLIN_001013100"/>
    <property type="gene ID" value="GPLIN_001013100"/>
</dbReference>
<evidence type="ECO:0000313" key="2">
    <source>
        <dbReference type="WBParaSite" id="GPLIN_001013100"/>
    </source>
</evidence>
<name>A0A183CB80_GLOPA</name>
<proteinExistence type="predicted"/>
<accession>A0A183CB80</accession>
<reference evidence="1" key="1">
    <citation type="submission" date="2014-05" db="EMBL/GenBank/DDBJ databases">
        <title>The genome and life-stage specific transcriptomes of Globodera pallida elucidate key aspects of plant parasitism by a cyst nematode.</title>
        <authorList>
            <person name="Cotton J.A."/>
            <person name="Lilley C.J."/>
            <person name="Jones L.M."/>
            <person name="Kikuchi T."/>
            <person name="Reid A.J."/>
            <person name="Thorpe P."/>
            <person name="Tsai I.J."/>
            <person name="Beasley H."/>
            <person name="Blok V."/>
            <person name="Cock P.J.A."/>
            <person name="Van den Akker S.E."/>
            <person name="Holroyd N."/>
            <person name="Hunt M."/>
            <person name="Mantelin S."/>
            <person name="Naghra H."/>
            <person name="Pain A."/>
            <person name="Palomares-Rius J.E."/>
            <person name="Zarowiecki M."/>
            <person name="Berriman M."/>
            <person name="Jones J.T."/>
            <person name="Urwin P.E."/>
        </authorList>
    </citation>
    <scope>NUCLEOTIDE SEQUENCE [LARGE SCALE GENOMIC DNA]</scope>
    <source>
        <strain evidence="1">Lindley</strain>
    </source>
</reference>
<dbReference type="AlphaFoldDB" id="A0A183CB80"/>
<reference evidence="2" key="2">
    <citation type="submission" date="2016-06" db="UniProtKB">
        <authorList>
            <consortium name="WormBaseParasite"/>
        </authorList>
    </citation>
    <scope>IDENTIFICATION</scope>
</reference>
<organism evidence="1 2">
    <name type="scientific">Globodera pallida</name>
    <name type="common">Potato cyst nematode worm</name>
    <name type="synonym">Heterodera pallida</name>
    <dbReference type="NCBI Taxonomy" id="36090"/>
    <lineage>
        <taxon>Eukaryota</taxon>
        <taxon>Metazoa</taxon>
        <taxon>Ecdysozoa</taxon>
        <taxon>Nematoda</taxon>
        <taxon>Chromadorea</taxon>
        <taxon>Rhabditida</taxon>
        <taxon>Tylenchina</taxon>
        <taxon>Tylenchomorpha</taxon>
        <taxon>Tylenchoidea</taxon>
        <taxon>Heteroderidae</taxon>
        <taxon>Heteroderinae</taxon>
        <taxon>Globodera</taxon>
    </lineage>
</organism>
<evidence type="ECO:0000313" key="1">
    <source>
        <dbReference type="Proteomes" id="UP000050741"/>
    </source>
</evidence>
<dbReference type="Proteomes" id="UP000050741">
    <property type="component" value="Unassembled WGS sequence"/>
</dbReference>